<name>A0A4V3H035_9FIRM</name>
<gene>
    <name evidence="1" type="ORF">C7959_101156</name>
</gene>
<organism evidence="1 2">
    <name type="scientific">Orenia marismortui</name>
    <dbReference type="NCBI Taxonomy" id="46469"/>
    <lineage>
        <taxon>Bacteria</taxon>
        <taxon>Bacillati</taxon>
        <taxon>Bacillota</taxon>
        <taxon>Clostridia</taxon>
        <taxon>Halanaerobiales</taxon>
        <taxon>Halobacteroidaceae</taxon>
        <taxon>Orenia</taxon>
    </lineage>
</organism>
<evidence type="ECO:0000313" key="2">
    <source>
        <dbReference type="Proteomes" id="UP000295832"/>
    </source>
</evidence>
<dbReference type="STRING" id="926561.GCA_000379025_00896"/>
<evidence type="ECO:0000313" key="1">
    <source>
        <dbReference type="EMBL" id="TDX59269.1"/>
    </source>
</evidence>
<keyword evidence="2" id="KW-1185">Reference proteome</keyword>
<dbReference type="AlphaFoldDB" id="A0A4V3H035"/>
<dbReference type="Proteomes" id="UP000295832">
    <property type="component" value="Unassembled WGS sequence"/>
</dbReference>
<reference evidence="1 2" key="1">
    <citation type="submission" date="2019-03" db="EMBL/GenBank/DDBJ databases">
        <title>Subsurface microbial communities from deep shales in Ohio and West Virginia, USA.</title>
        <authorList>
            <person name="Wrighton K."/>
        </authorList>
    </citation>
    <scope>NUCLEOTIDE SEQUENCE [LARGE SCALE GENOMIC DNA]</scope>
    <source>
        <strain evidence="1 2">MSL 6dP</strain>
    </source>
</reference>
<dbReference type="RefSeq" id="WP_134114289.1">
    <property type="nucleotide sequence ID" value="NZ_SOEG01000001.1"/>
</dbReference>
<dbReference type="Pfam" id="PF13366">
    <property type="entry name" value="PDDEXK_3"/>
    <property type="match status" value="1"/>
</dbReference>
<comment type="caution">
    <text evidence="1">The sequence shown here is derived from an EMBL/GenBank/DDBJ whole genome shotgun (WGS) entry which is preliminary data.</text>
</comment>
<dbReference type="NCBIfam" id="TIGR04256">
    <property type="entry name" value="GxxExxY"/>
    <property type="match status" value="1"/>
</dbReference>
<proteinExistence type="predicted"/>
<dbReference type="EMBL" id="SOEG01000001">
    <property type="protein sequence ID" value="TDX59269.1"/>
    <property type="molecule type" value="Genomic_DNA"/>
</dbReference>
<sequence length="123" mass="14376">MRQVIYKELSYQIIGLAMEVHNELGFGFLEKVYENALMVLLKRERLEAKQQHPIKINFCDEVVGDYIADILVEDKIILELKVVDKIIGIHKAQVLNYLKATKTKLGFILNFKNKKLEFERLVL</sequence>
<dbReference type="InterPro" id="IPR026350">
    <property type="entry name" value="GxxExxY"/>
</dbReference>
<accession>A0A4V3H035</accession>
<protein>
    <submittedName>
        <fullName evidence="1">GxxExxY protein</fullName>
    </submittedName>
</protein>